<evidence type="ECO:0000313" key="12">
    <source>
        <dbReference type="Proteomes" id="UP000184310"/>
    </source>
</evidence>
<dbReference type="STRING" id="1121302.SAMN02745163_00039"/>
<keyword evidence="8" id="KW-0811">Translocation</keyword>
<dbReference type="Proteomes" id="UP000184310">
    <property type="component" value="Unassembled WGS sequence"/>
</dbReference>
<comment type="subcellular location">
    <subcellularLocation>
        <location evidence="1">Cell membrane</location>
        <topology evidence="1">Single-pass membrane protein</topology>
    </subcellularLocation>
</comment>
<evidence type="ECO:0000313" key="11">
    <source>
        <dbReference type="EMBL" id="SHI33833.1"/>
    </source>
</evidence>
<keyword evidence="12" id="KW-1185">Reference proteome</keyword>
<evidence type="ECO:0000256" key="5">
    <source>
        <dbReference type="ARBA" id="ARBA00022692"/>
    </source>
</evidence>
<keyword evidence="5 10" id="KW-0812">Transmembrane</keyword>
<evidence type="ECO:0000256" key="2">
    <source>
        <dbReference type="ARBA" id="ARBA00006742"/>
    </source>
</evidence>
<evidence type="ECO:0000256" key="7">
    <source>
        <dbReference type="ARBA" id="ARBA00022989"/>
    </source>
</evidence>
<keyword evidence="4" id="KW-1003">Cell membrane</keyword>
<evidence type="ECO:0000256" key="10">
    <source>
        <dbReference type="SAM" id="Phobius"/>
    </source>
</evidence>
<keyword evidence="3" id="KW-0813">Transport</keyword>
<dbReference type="Pfam" id="PF02699">
    <property type="entry name" value="YajC"/>
    <property type="match status" value="1"/>
</dbReference>
<organism evidence="11 12">
    <name type="scientific">Clostridium cavendishii DSM 21758</name>
    <dbReference type="NCBI Taxonomy" id="1121302"/>
    <lineage>
        <taxon>Bacteria</taxon>
        <taxon>Bacillati</taxon>
        <taxon>Bacillota</taxon>
        <taxon>Clostridia</taxon>
        <taxon>Eubacteriales</taxon>
        <taxon>Clostridiaceae</taxon>
        <taxon>Clostridium</taxon>
    </lineage>
</organism>
<evidence type="ECO:0000256" key="8">
    <source>
        <dbReference type="ARBA" id="ARBA00023010"/>
    </source>
</evidence>
<feature type="transmembrane region" description="Helical" evidence="10">
    <location>
        <begin position="6"/>
        <end position="22"/>
    </location>
</feature>
<evidence type="ECO:0000256" key="9">
    <source>
        <dbReference type="ARBA" id="ARBA00023136"/>
    </source>
</evidence>
<reference evidence="11 12" key="1">
    <citation type="submission" date="2016-11" db="EMBL/GenBank/DDBJ databases">
        <authorList>
            <person name="Jaros S."/>
            <person name="Januszkiewicz K."/>
            <person name="Wedrychowicz H."/>
        </authorList>
    </citation>
    <scope>NUCLEOTIDE SEQUENCE [LARGE SCALE GENOMIC DNA]</scope>
    <source>
        <strain evidence="11 12">DSM 21758</strain>
    </source>
</reference>
<dbReference type="OrthoDB" id="9800132at2"/>
<dbReference type="PANTHER" id="PTHR33909:SF1">
    <property type="entry name" value="SEC TRANSLOCON ACCESSORY COMPLEX SUBUNIT YAJC"/>
    <property type="match status" value="1"/>
</dbReference>
<dbReference type="SMART" id="SM01323">
    <property type="entry name" value="YajC"/>
    <property type="match status" value="1"/>
</dbReference>
<dbReference type="PANTHER" id="PTHR33909">
    <property type="entry name" value="SEC TRANSLOCON ACCESSORY COMPLEX SUBUNIT YAJC"/>
    <property type="match status" value="1"/>
</dbReference>
<comment type="similarity">
    <text evidence="2">Belongs to the YajC family.</text>
</comment>
<dbReference type="NCBIfam" id="TIGR00739">
    <property type="entry name" value="yajC"/>
    <property type="match status" value="1"/>
</dbReference>
<evidence type="ECO:0000256" key="4">
    <source>
        <dbReference type="ARBA" id="ARBA00022475"/>
    </source>
</evidence>
<sequence>MEQLVTFMLMIATFVLLYFMMVRPEKKRRKKYEEMLTTLKVNDEVVTRGGIMGKIVNLQEDFIILESGPDRTRIKIAMNGIATKAVTEK</sequence>
<dbReference type="PRINTS" id="PR01853">
    <property type="entry name" value="YAJCTRNLCASE"/>
</dbReference>
<dbReference type="EMBL" id="FQZB01000003">
    <property type="protein sequence ID" value="SHI33833.1"/>
    <property type="molecule type" value="Genomic_DNA"/>
</dbReference>
<keyword evidence="7 10" id="KW-1133">Transmembrane helix</keyword>
<evidence type="ECO:0000256" key="6">
    <source>
        <dbReference type="ARBA" id="ARBA00022927"/>
    </source>
</evidence>
<dbReference type="AlphaFoldDB" id="A0A1M6ACD9"/>
<keyword evidence="6" id="KW-0653">Protein transport</keyword>
<dbReference type="GO" id="GO:0015031">
    <property type="term" value="P:protein transport"/>
    <property type="evidence" value="ECO:0007669"/>
    <property type="project" value="UniProtKB-KW"/>
</dbReference>
<dbReference type="GO" id="GO:0005886">
    <property type="term" value="C:plasma membrane"/>
    <property type="evidence" value="ECO:0007669"/>
    <property type="project" value="UniProtKB-SubCell"/>
</dbReference>
<keyword evidence="9 10" id="KW-0472">Membrane</keyword>
<name>A0A1M6ACD9_9CLOT</name>
<evidence type="ECO:0000256" key="1">
    <source>
        <dbReference type="ARBA" id="ARBA00004162"/>
    </source>
</evidence>
<protein>
    <submittedName>
        <fullName evidence="11">Preprotein translocase, YajC subunit</fullName>
    </submittedName>
</protein>
<dbReference type="InterPro" id="IPR003849">
    <property type="entry name" value="Preprotein_translocase_YajC"/>
</dbReference>
<evidence type="ECO:0000256" key="3">
    <source>
        <dbReference type="ARBA" id="ARBA00022448"/>
    </source>
</evidence>
<proteinExistence type="inferred from homology"/>
<gene>
    <name evidence="11" type="ORF">SAMN02745163_00039</name>
</gene>
<accession>A0A1M6ACD9</accession>
<dbReference type="RefSeq" id="WP_072984088.1">
    <property type="nucleotide sequence ID" value="NZ_FQZB01000003.1"/>
</dbReference>